<accession>A0ABX5WZ90</accession>
<dbReference type="Proteomes" id="UP000315947">
    <property type="component" value="Chromosome"/>
</dbReference>
<name>A0ABX5WZ90_9GAMM</name>
<sequence length="183" mass="20808">MVVDGNSSGNNDFRYSIRIPYVRTGTQIALVVMMNPATANNLVSDSTINNVLTRIYNERREVKEVIIVNLYPLYETYSSELELHQQQSELNFERISLLLNTVDFAVLGWGKPKGASARKLNEIKYHNHALKVISMLQQADIPAFKVGELREDLYPKHLGRAPFATLISEINLDYLSKKLRGIL</sequence>
<dbReference type="Pfam" id="PF07799">
    <property type="entry name" value="DUF1643"/>
    <property type="match status" value="1"/>
</dbReference>
<dbReference type="InterPro" id="IPR012441">
    <property type="entry name" value="DUF1643"/>
</dbReference>
<protein>
    <submittedName>
        <fullName evidence="1">DUF1643 domain-containing protein</fullName>
    </submittedName>
</protein>
<proteinExistence type="predicted"/>
<keyword evidence="2" id="KW-1185">Reference proteome</keyword>
<reference evidence="1 2" key="1">
    <citation type="submission" date="2019-07" db="EMBL/GenBank/DDBJ databases">
        <title>Shewanella sp. YLB-06 whole genomic sequence.</title>
        <authorList>
            <person name="Yu L."/>
        </authorList>
    </citation>
    <scope>NUCLEOTIDE SEQUENCE [LARGE SCALE GENOMIC DNA]</scope>
    <source>
        <strain evidence="1 2">YLB-06</strain>
    </source>
</reference>
<evidence type="ECO:0000313" key="1">
    <source>
        <dbReference type="EMBL" id="QDO82311.1"/>
    </source>
</evidence>
<evidence type="ECO:0000313" key="2">
    <source>
        <dbReference type="Proteomes" id="UP000315947"/>
    </source>
</evidence>
<gene>
    <name evidence="1" type="ORF">FM037_02475</name>
</gene>
<dbReference type="EMBL" id="CP041614">
    <property type="protein sequence ID" value="QDO82311.1"/>
    <property type="molecule type" value="Genomic_DNA"/>
</dbReference>
<organism evidence="1 2">
    <name type="scientific">Shewanella psychropiezotolerans</name>
    <dbReference type="NCBI Taxonomy" id="2593655"/>
    <lineage>
        <taxon>Bacteria</taxon>
        <taxon>Pseudomonadati</taxon>
        <taxon>Pseudomonadota</taxon>
        <taxon>Gammaproteobacteria</taxon>
        <taxon>Alteromonadales</taxon>
        <taxon>Shewanellaceae</taxon>
        <taxon>Shewanella</taxon>
    </lineage>
</organism>